<gene>
    <name evidence="3" type="ordered locus">Runsl_0050</name>
</gene>
<dbReference type="EMBL" id="CP002859">
    <property type="protein sequence ID" value="AEI46509.1"/>
    <property type="molecule type" value="Genomic_DNA"/>
</dbReference>
<evidence type="ECO:0000313" key="3">
    <source>
        <dbReference type="EMBL" id="AEI46509.1"/>
    </source>
</evidence>
<evidence type="ECO:0000313" key="4">
    <source>
        <dbReference type="Proteomes" id="UP000000493"/>
    </source>
</evidence>
<dbReference type="AlphaFoldDB" id="A0A7U4E3S4"/>
<dbReference type="GO" id="GO:0005829">
    <property type="term" value="C:cytosol"/>
    <property type="evidence" value="ECO:0007669"/>
    <property type="project" value="TreeGrafter"/>
</dbReference>
<protein>
    <submittedName>
        <fullName evidence="3">PHP domain protein</fullName>
    </submittedName>
</protein>
<dbReference type="Gene3D" id="3.20.20.140">
    <property type="entry name" value="Metal-dependent hydrolases"/>
    <property type="match status" value="1"/>
</dbReference>
<feature type="domain" description="DNA-directed DNA polymerase X" evidence="2">
    <location>
        <begin position="2"/>
        <end position="325"/>
    </location>
</feature>
<dbReference type="SMART" id="SM00483">
    <property type="entry name" value="POLXc"/>
    <property type="match status" value="1"/>
</dbReference>
<dbReference type="Gene3D" id="1.10.150.20">
    <property type="entry name" value="5' to 3' exonuclease, C-terminal subdomain"/>
    <property type="match status" value="1"/>
</dbReference>
<dbReference type="PANTHER" id="PTHR36928">
    <property type="entry name" value="PHOSPHATASE YCDX-RELATED"/>
    <property type="match status" value="1"/>
</dbReference>
<keyword evidence="4" id="KW-1185">Reference proteome</keyword>
<dbReference type="InterPro" id="IPR027421">
    <property type="entry name" value="DNA_pol_lamdba_lyase_dom_sf"/>
</dbReference>
<dbReference type="GO" id="GO:0008270">
    <property type="term" value="F:zinc ion binding"/>
    <property type="evidence" value="ECO:0007669"/>
    <property type="project" value="TreeGrafter"/>
</dbReference>
<dbReference type="InterPro" id="IPR022311">
    <property type="entry name" value="PolX-like"/>
</dbReference>
<dbReference type="CDD" id="cd07436">
    <property type="entry name" value="PHP_PolX"/>
    <property type="match status" value="1"/>
</dbReference>
<dbReference type="Proteomes" id="UP000000493">
    <property type="component" value="Chromosome"/>
</dbReference>
<dbReference type="GO" id="GO:0042578">
    <property type="term" value="F:phosphoric ester hydrolase activity"/>
    <property type="evidence" value="ECO:0007669"/>
    <property type="project" value="TreeGrafter"/>
</dbReference>
<evidence type="ECO:0000259" key="2">
    <source>
        <dbReference type="SMART" id="SM00483"/>
    </source>
</evidence>
<dbReference type="InterPro" id="IPR002054">
    <property type="entry name" value="DNA-dir_DNA_pol_X"/>
</dbReference>
<dbReference type="PANTHER" id="PTHR36928:SF1">
    <property type="entry name" value="PHOSPHATASE YCDX-RELATED"/>
    <property type="match status" value="1"/>
</dbReference>
<dbReference type="SMART" id="SM00481">
    <property type="entry name" value="POLIIIAc"/>
    <property type="match status" value="1"/>
</dbReference>
<dbReference type="SUPFAM" id="SSF47802">
    <property type="entry name" value="DNA polymerase beta, N-terminal domain-like"/>
    <property type="match status" value="1"/>
</dbReference>
<accession>A0A7U4E3S4</accession>
<organism evidence="3 4">
    <name type="scientific">Runella slithyformis (strain ATCC 29530 / DSM 19594 / LMG 11500 / NCIMB 11436 / LSU 4)</name>
    <dbReference type="NCBI Taxonomy" id="761193"/>
    <lineage>
        <taxon>Bacteria</taxon>
        <taxon>Pseudomonadati</taxon>
        <taxon>Bacteroidota</taxon>
        <taxon>Cytophagia</taxon>
        <taxon>Cytophagales</taxon>
        <taxon>Spirosomataceae</taxon>
        <taxon>Runella</taxon>
    </lineage>
</organism>
<dbReference type="KEGG" id="rsi:Runsl_0050"/>
<dbReference type="PIRSF" id="PIRSF005047">
    <property type="entry name" value="UCP005047_YshC"/>
    <property type="match status" value="1"/>
</dbReference>
<dbReference type="GO" id="GO:0003677">
    <property type="term" value="F:DNA binding"/>
    <property type="evidence" value="ECO:0007669"/>
    <property type="project" value="InterPro"/>
</dbReference>
<reference evidence="3 4" key="2">
    <citation type="journal article" date="2012" name="Stand. Genomic Sci.">
        <title>Complete genome sequence of the aquatic bacterium Runella slithyformis type strain (LSU 4(T)).</title>
        <authorList>
            <person name="Copeland A."/>
            <person name="Zhang X."/>
            <person name="Misra M."/>
            <person name="Lapidus A."/>
            <person name="Nolan M."/>
            <person name="Lucas S."/>
            <person name="Deshpande S."/>
            <person name="Cheng J.F."/>
            <person name="Tapia R."/>
            <person name="Goodwin L.A."/>
            <person name="Pitluck S."/>
            <person name="Liolios K."/>
            <person name="Pagani I."/>
            <person name="Ivanova N."/>
            <person name="Mikhailova N."/>
            <person name="Pati A."/>
            <person name="Chen A."/>
            <person name="Palaniappan K."/>
            <person name="Land M."/>
            <person name="Hauser L."/>
            <person name="Pan C."/>
            <person name="Jeffries C.D."/>
            <person name="Detter J.C."/>
            <person name="Brambilla E.M."/>
            <person name="Rohde M."/>
            <person name="Djao O.D."/>
            <person name="Goker M."/>
            <person name="Sikorski J."/>
            <person name="Tindall B.J."/>
            <person name="Woyke T."/>
            <person name="Bristow J."/>
            <person name="Eisen J.A."/>
            <person name="Markowitz V."/>
            <person name="Hugenholtz P."/>
            <person name="Kyrpides N.C."/>
            <person name="Klenk H.P."/>
            <person name="Mavromatis K."/>
        </authorList>
    </citation>
    <scope>NUCLEOTIDE SEQUENCE [LARGE SCALE GENOMIC DNA]</scope>
    <source>
        <strain evidence="4">ATCC 29530 / DSM 19594 / LMG 11500 / NCIMB 11436 / LSU 4</strain>
    </source>
</reference>
<dbReference type="SUPFAM" id="SSF89550">
    <property type="entry name" value="PHP domain-like"/>
    <property type="match status" value="1"/>
</dbReference>
<dbReference type="InterPro" id="IPR047967">
    <property type="entry name" value="PolX_PHP"/>
</dbReference>
<sequence length="590" mass="66005">MMPNDEIVEILELTAKLLELHEADAFKIRTYTSAAFNLSRFNDRELSTMPVAELTQLQGVGKGMAGKIQEIVQTGQLNELEQLMAQTPAGVLEMFKIKGIGAKKIGTIWRQLGIDTIAGLREACETGQIAQLKGFGESTQQKILASMAFLQSQMGKVRMDKGVILADLIKEELQKRFEQVAITGEVARKNETVETIQLLIGAEAPVAAMRQLNDIGWLLQNERISSPFTWRGKIADHSATADLPPQGEAVEQQKTLEIQVEIVLISPHKFEKQRFLLESTEAHLEQPTASGLTLLTVANSFLSVQSAEEIYEKAGLPFVVPEMREGQGEFEWLTKHKNEDLITWNDLRGILHNHSTYSDGRHSLEVMGRYCRELGFEYLGIADHSQTAGYANGLRADRVKLQHEEIERLNQAFETEASKPFKILKGIESDILGDGSLDYPEEVLKTFDYVVASVHSNLSMSLEKATGRLLAAIENPYTTILGHPTGRLLLAREGYPIDHKVIIDACAHHGVVIEINASPWRLDLDWRWIRYCMNRGVLLSINPDAHQKEGYFDMHYGVNAARKGGLTKAMTFNALSLAEMEAYLQKRKPI</sequence>
<dbReference type="Pfam" id="PF14520">
    <property type="entry name" value="HHH_5"/>
    <property type="match status" value="1"/>
</dbReference>
<dbReference type="FunFam" id="3.20.20.140:FF:000047">
    <property type="entry name" value="PHP domain-containing protein"/>
    <property type="match status" value="1"/>
</dbReference>
<proteinExistence type="predicted"/>
<dbReference type="Pfam" id="PF02811">
    <property type="entry name" value="PHP"/>
    <property type="match status" value="1"/>
</dbReference>
<reference evidence="4" key="1">
    <citation type="submission" date="2011-06" db="EMBL/GenBank/DDBJ databases">
        <title>The complete genome of chromosome of Runella slithyformis DSM 19594.</title>
        <authorList>
            <consortium name="US DOE Joint Genome Institute (JGI-PGF)"/>
            <person name="Lucas S."/>
            <person name="Han J."/>
            <person name="Lapidus A."/>
            <person name="Bruce D."/>
            <person name="Goodwin L."/>
            <person name="Pitluck S."/>
            <person name="Peters L."/>
            <person name="Kyrpides N."/>
            <person name="Mavromatis K."/>
            <person name="Ivanova N."/>
            <person name="Ovchinnikova G."/>
            <person name="Zhang X."/>
            <person name="Misra M."/>
            <person name="Detter J.C."/>
            <person name="Tapia R."/>
            <person name="Han C."/>
            <person name="Land M."/>
            <person name="Hauser L."/>
            <person name="Markowitz V."/>
            <person name="Cheng J.-F."/>
            <person name="Hugenholtz P."/>
            <person name="Woyke T."/>
            <person name="Wu D."/>
            <person name="Tindall B."/>
            <person name="Faehrich R."/>
            <person name="Brambilla E."/>
            <person name="Klenk H.-P."/>
            <person name="Eisen J.A."/>
        </authorList>
    </citation>
    <scope>NUCLEOTIDE SEQUENCE [LARGE SCALE GENOMIC DNA]</scope>
    <source>
        <strain evidence="4">ATCC 29530 / DSM 19594 / LMG 11500 / NCIMB 11436 / LSU 4</strain>
    </source>
</reference>
<dbReference type="GO" id="GO:0003887">
    <property type="term" value="F:DNA-directed DNA polymerase activity"/>
    <property type="evidence" value="ECO:0007669"/>
    <property type="project" value="InterPro"/>
</dbReference>
<dbReference type="Gene3D" id="1.10.150.110">
    <property type="entry name" value="DNA polymerase beta, N-terminal domain-like"/>
    <property type="match status" value="1"/>
</dbReference>
<dbReference type="InterPro" id="IPR004013">
    <property type="entry name" value="PHP_dom"/>
</dbReference>
<dbReference type="InterPro" id="IPR016195">
    <property type="entry name" value="Pol/histidinol_Pase-like"/>
</dbReference>
<dbReference type="InterPro" id="IPR010996">
    <property type="entry name" value="HHH_MUS81"/>
</dbReference>
<name>A0A7U4E3S4_RUNSL</name>
<evidence type="ECO:0000259" key="1">
    <source>
        <dbReference type="SMART" id="SM00481"/>
    </source>
</evidence>
<dbReference type="InterPro" id="IPR050243">
    <property type="entry name" value="PHP_phosphatase"/>
</dbReference>
<dbReference type="Pfam" id="PF14716">
    <property type="entry name" value="HHH_8"/>
    <property type="match status" value="1"/>
</dbReference>
<feature type="domain" description="Polymerase/histidinol phosphatase N-terminal" evidence="1">
    <location>
        <begin position="349"/>
        <end position="433"/>
    </location>
</feature>
<dbReference type="InterPro" id="IPR003141">
    <property type="entry name" value="Pol/His_phosphatase_N"/>
</dbReference>